<dbReference type="InterPro" id="IPR023434">
    <property type="entry name" value="Arginosuc_synth_type_1_subfam"/>
</dbReference>
<evidence type="ECO:0000259" key="10">
    <source>
        <dbReference type="Pfam" id="PF00764"/>
    </source>
</evidence>
<keyword evidence="5 9" id="KW-0436">Ligase</keyword>
<dbReference type="Gene3D" id="3.90.1260.10">
    <property type="entry name" value="Argininosuccinate synthetase, chain A, domain 2"/>
    <property type="match status" value="1"/>
</dbReference>
<feature type="binding site" evidence="9">
    <location>
        <position position="90"/>
    </location>
    <ligand>
        <name>L-citrulline</name>
        <dbReference type="ChEBI" id="CHEBI:57743"/>
    </ligand>
</feature>
<feature type="binding site" evidence="9">
    <location>
        <position position="120"/>
    </location>
    <ligand>
        <name>ATP</name>
        <dbReference type="ChEBI" id="CHEBI:30616"/>
    </ligand>
</feature>
<feature type="binding site" evidence="9">
    <location>
        <position position="126"/>
    </location>
    <ligand>
        <name>L-aspartate</name>
        <dbReference type="ChEBI" id="CHEBI:29991"/>
    </ligand>
</feature>
<keyword evidence="6 9" id="KW-0028">Amino-acid biosynthesis</keyword>
<dbReference type="InterPro" id="IPR024074">
    <property type="entry name" value="AS_cat/multimer_dom_body"/>
</dbReference>
<dbReference type="PANTHER" id="PTHR11587:SF2">
    <property type="entry name" value="ARGININOSUCCINATE SYNTHASE"/>
    <property type="match status" value="1"/>
</dbReference>
<feature type="binding site" evidence="9">
    <location>
        <position position="266"/>
    </location>
    <ligand>
        <name>L-citrulline</name>
        <dbReference type="ChEBI" id="CHEBI:57743"/>
    </ligand>
</feature>
<feature type="domain" description="Arginosuccinate synthase C-terminal" evidence="11">
    <location>
        <begin position="180"/>
        <end position="397"/>
    </location>
</feature>
<feature type="binding site" evidence="9">
    <location>
        <position position="95"/>
    </location>
    <ligand>
        <name>L-citrulline</name>
        <dbReference type="ChEBI" id="CHEBI:57743"/>
    </ligand>
</feature>
<dbReference type="InterPro" id="IPR001518">
    <property type="entry name" value="Arginosuc_synth"/>
</dbReference>
<dbReference type="InterPro" id="IPR014729">
    <property type="entry name" value="Rossmann-like_a/b/a_fold"/>
</dbReference>
<dbReference type="HAMAP" id="MF_00005">
    <property type="entry name" value="Arg_succ_synth_type1"/>
    <property type="match status" value="1"/>
</dbReference>
<feature type="binding site" evidence="9">
    <location>
        <position position="127"/>
    </location>
    <ligand>
        <name>L-aspartate</name>
        <dbReference type="ChEBI" id="CHEBI:29991"/>
    </ligand>
</feature>
<feature type="binding site" evidence="9">
    <location>
        <position position="278"/>
    </location>
    <ligand>
        <name>L-citrulline</name>
        <dbReference type="ChEBI" id="CHEBI:57743"/>
    </ligand>
</feature>
<evidence type="ECO:0000259" key="11">
    <source>
        <dbReference type="Pfam" id="PF20979"/>
    </source>
</evidence>
<dbReference type="GO" id="GO:0000050">
    <property type="term" value="P:urea cycle"/>
    <property type="evidence" value="ECO:0007669"/>
    <property type="project" value="TreeGrafter"/>
</dbReference>
<dbReference type="FunFam" id="3.40.50.620:FF:000019">
    <property type="entry name" value="Argininosuccinate synthase"/>
    <property type="match status" value="1"/>
</dbReference>
<dbReference type="PROSITE" id="PS00564">
    <property type="entry name" value="ARGININOSUCCIN_SYN_1"/>
    <property type="match status" value="1"/>
</dbReference>
<feature type="binding site" evidence="9">
    <location>
        <position position="130"/>
    </location>
    <ligand>
        <name>L-citrulline</name>
        <dbReference type="ChEBI" id="CHEBI:57743"/>
    </ligand>
</feature>
<dbReference type="EMBL" id="JABEQK010000004">
    <property type="protein sequence ID" value="MBB2204908.1"/>
    <property type="molecule type" value="Genomic_DNA"/>
</dbReference>
<evidence type="ECO:0000256" key="5">
    <source>
        <dbReference type="ARBA" id="ARBA00022598"/>
    </source>
</evidence>
<dbReference type="SUPFAM" id="SSF52402">
    <property type="entry name" value="Adenine nucleotide alpha hydrolases-like"/>
    <property type="match status" value="1"/>
</dbReference>
<dbReference type="GO" id="GO:0000053">
    <property type="term" value="P:argininosuccinate metabolic process"/>
    <property type="evidence" value="ECO:0007669"/>
    <property type="project" value="TreeGrafter"/>
</dbReference>
<comment type="subcellular location">
    <subcellularLocation>
        <location evidence="9">Cytoplasm</location>
    </subcellularLocation>
</comment>
<dbReference type="InterPro" id="IPR048268">
    <property type="entry name" value="Arginosuc_syn_C"/>
</dbReference>
<dbReference type="PROSITE" id="PS00565">
    <property type="entry name" value="ARGININOSUCCIN_SYN_2"/>
    <property type="match status" value="1"/>
</dbReference>
<gene>
    <name evidence="9" type="primary">argG</name>
    <name evidence="12" type="ORF">HLH27_07750</name>
</gene>
<feature type="domain" description="Arginosuccinate synthase-like N-terminal" evidence="10">
    <location>
        <begin position="8"/>
        <end position="169"/>
    </location>
</feature>
<dbReference type="FunFam" id="3.90.1260.10:FF:000007">
    <property type="entry name" value="Argininosuccinate synthase"/>
    <property type="match status" value="1"/>
</dbReference>
<dbReference type="UniPathway" id="UPA00068">
    <property type="reaction ID" value="UER00113"/>
</dbReference>
<evidence type="ECO:0000256" key="3">
    <source>
        <dbReference type="ARBA" id="ARBA00012286"/>
    </source>
</evidence>
<evidence type="ECO:0000256" key="1">
    <source>
        <dbReference type="ARBA" id="ARBA00004967"/>
    </source>
</evidence>
<comment type="caution">
    <text evidence="12">The sequence shown here is derived from an EMBL/GenBank/DDBJ whole genome shotgun (WGS) entry which is preliminary data.</text>
</comment>
<protein>
    <recommendedName>
        <fullName evidence="3 9">Argininosuccinate synthase</fullName>
        <ecNumber evidence="3 9">6.3.4.5</ecNumber>
    </recommendedName>
    <alternativeName>
        <fullName evidence="9">Citrulline--aspartate ligase</fullName>
    </alternativeName>
</protein>
<dbReference type="CDD" id="cd01999">
    <property type="entry name" value="ASS"/>
    <property type="match status" value="1"/>
</dbReference>
<accession>A0A7W4PP73</accession>
<dbReference type="InterPro" id="IPR018223">
    <property type="entry name" value="Arginosuc_synth_CS"/>
</dbReference>
<evidence type="ECO:0000313" key="13">
    <source>
        <dbReference type="Proteomes" id="UP000540556"/>
    </source>
</evidence>
<feature type="binding site" evidence="9">
    <location>
        <position position="122"/>
    </location>
    <ligand>
        <name>L-aspartate</name>
        <dbReference type="ChEBI" id="CHEBI:29991"/>
    </ligand>
</feature>
<evidence type="ECO:0000256" key="4">
    <source>
        <dbReference type="ARBA" id="ARBA00022571"/>
    </source>
</evidence>
<reference evidence="12 13" key="1">
    <citation type="submission" date="2020-04" db="EMBL/GenBank/DDBJ databases">
        <title>Description of novel Gluconacetobacter.</title>
        <authorList>
            <person name="Sombolestani A."/>
        </authorList>
    </citation>
    <scope>NUCLEOTIDE SEQUENCE [LARGE SCALE GENOMIC DNA]</scope>
    <source>
        <strain evidence="12 13">LMG 27800</strain>
    </source>
</reference>
<dbReference type="GO" id="GO:0005524">
    <property type="term" value="F:ATP binding"/>
    <property type="evidence" value="ECO:0007669"/>
    <property type="project" value="UniProtKB-UniRule"/>
</dbReference>
<dbReference type="Gene3D" id="3.40.50.620">
    <property type="entry name" value="HUPs"/>
    <property type="match status" value="1"/>
</dbReference>
<dbReference type="AlphaFoldDB" id="A0A7W4PP73"/>
<keyword evidence="7 9" id="KW-0547">Nucleotide-binding</keyword>
<organism evidence="12 13">
    <name type="scientific">Gluconacetobacter takamatsuzukensis</name>
    <dbReference type="NCBI Taxonomy" id="1286190"/>
    <lineage>
        <taxon>Bacteria</taxon>
        <taxon>Pseudomonadati</taxon>
        <taxon>Pseudomonadota</taxon>
        <taxon>Alphaproteobacteria</taxon>
        <taxon>Acetobacterales</taxon>
        <taxon>Acetobacteraceae</taxon>
        <taxon>Gluconacetobacter</taxon>
    </lineage>
</organism>
<proteinExistence type="inferred from homology"/>
<comment type="pathway">
    <text evidence="1 9">Amino-acid biosynthesis; L-arginine biosynthesis; L-arginine from L-ornithine and carbamoyl phosphate: step 2/3.</text>
</comment>
<evidence type="ECO:0000256" key="2">
    <source>
        <dbReference type="ARBA" id="ARBA00011881"/>
    </source>
</evidence>
<dbReference type="SUPFAM" id="SSF69864">
    <property type="entry name" value="Argininosuccinate synthetase, C-terminal domain"/>
    <property type="match status" value="1"/>
</dbReference>
<dbReference type="Pfam" id="PF20979">
    <property type="entry name" value="Arginosuc_syn_C"/>
    <property type="match status" value="1"/>
</dbReference>
<evidence type="ECO:0000256" key="8">
    <source>
        <dbReference type="ARBA" id="ARBA00022840"/>
    </source>
</evidence>
<feature type="binding site" evidence="9">
    <location>
        <position position="181"/>
    </location>
    <ligand>
        <name>L-citrulline</name>
        <dbReference type="ChEBI" id="CHEBI:57743"/>
    </ligand>
</feature>
<feature type="binding site" evidence="9">
    <location>
        <position position="39"/>
    </location>
    <ligand>
        <name>ATP</name>
        <dbReference type="ChEBI" id="CHEBI:30616"/>
    </ligand>
</feature>
<dbReference type="NCBIfam" id="NF001770">
    <property type="entry name" value="PRK00509.1"/>
    <property type="match status" value="1"/>
</dbReference>
<feature type="binding site" evidence="9">
    <location>
        <position position="190"/>
    </location>
    <ligand>
        <name>L-citrulline</name>
        <dbReference type="ChEBI" id="CHEBI:57743"/>
    </ligand>
</feature>
<evidence type="ECO:0000313" key="12">
    <source>
        <dbReference type="EMBL" id="MBB2204908.1"/>
    </source>
</evidence>
<dbReference type="GO" id="GO:0006526">
    <property type="term" value="P:L-arginine biosynthetic process"/>
    <property type="evidence" value="ECO:0007669"/>
    <property type="project" value="UniProtKB-UniRule"/>
</dbReference>
<feature type="binding site" evidence="9">
    <location>
        <position position="126"/>
    </location>
    <ligand>
        <name>L-citrulline</name>
        <dbReference type="ChEBI" id="CHEBI:57743"/>
    </ligand>
</feature>
<keyword evidence="9" id="KW-0963">Cytoplasm</keyword>
<evidence type="ECO:0000256" key="7">
    <source>
        <dbReference type="ARBA" id="ARBA00022741"/>
    </source>
</evidence>
<comment type="similarity">
    <text evidence="9">Belongs to the argininosuccinate synthase family. Type 1 subfamily.</text>
</comment>
<dbReference type="NCBIfam" id="TIGR00032">
    <property type="entry name" value="argG"/>
    <property type="match status" value="1"/>
</dbReference>
<evidence type="ECO:0000256" key="6">
    <source>
        <dbReference type="ARBA" id="ARBA00022605"/>
    </source>
</evidence>
<dbReference type="Proteomes" id="UP000540556">
    <property type="component" value="Unassembled WGS sequence"/>
</dbReference>
<name>A0A7W4PP73_9PROT</name>
<dbReference type="EC" id="6.3.4.5" evidence="3 9"/>
<dbReference type="RefSeq" id="WP_182949241.1">
    <property type="nucleotide sequence ID" value="NZ_JABEQK010000004.1"/>
</dbReference>
<keyword evidence="4 9" id="KW-0055">Arginine biosynthesis</keyword>
<keyword evidence="8 9" id="KW-0067">ATP-binding</keyword>
<dbReference type="GO" id="GO:0005737">
    <property type="term" value="C:cytoplasm"/>
    <property type="evidence" value="ECO:0007669"/>
    <property type="project" value="UniProtKB-SubCell"/>
</dbReference>
<keyword evidence="13" id="KW-1185">Reference proteome</keyword>
<dbReference type="Pfam" id="PF00764">
    <property type="entry name" value="Arginosuc_synth"/>
    <property type="match status" value="1"/>
</dbReference>
<dbReference type="Gene3D" id="1.20.5.470">
    <property type="entry name" value="Single helix bin"/>
    <property type="match status" value="1"/>
</dbReference>
<dbReference type="InterPro" id="IPR048267">
    <property type="entry name" value="Arginosuc_syn_N"/>
</dbReference>
<dbReference type="GO" id="GO:0004055">
    <property type="term" value="F:argininosuccinate synthase activity"/>
    <property type="evidence" value="ECO:0007669"/>
    <property type="project" value="UniProtKB-UniRule"/>
</dbReference>
<comment type="subunit">
    <text evidence="2 9">Homotetramer.</text>
</comment>
<sequence>MAAKDVKKVVLAYSGGLDTSVILRWLQTTYGCEVVTFTADLGQGEELEPARRKAEMFGVKEIFVEDLRETFVKDFVFPMFRANTLYEGQYLLGTSIARPLIAQRQIEIAEAVGADAVAHGATGKGNDQVRFELAYYALKPDVTVIAPWREWDLTSRTRLLAFAEEHQIPIAKDKRGEAPFSVDANLLHSSSEGKLLEDPAEAPDEIVFQRTISPEAAPDVATEIAIDFVAGDPVALNGVTLSPATLLARLNDLGKANGIGRLDLVENRFVGMKSRGIYETPGGTILLTAHRSMESITLDREAGHLKDSLMPRYAEIIYNGFWFSPERRMLQALIDESQHSVTGRVRLKLYKGNVICVGRESPNSLYDTRVVTFEDDEGAYNQADAQGFIKLNALRLRLGAQIGRRGGAL</sequence>
<dbReference type="PANTHER" id="PTHR11587">
    <property type="entry name" value="ARGININOSUCCINATE SYNTHASE"/>
    <property type="match status" value="1"/>
</dbReference>
<feature type="binding site" evidence="9">
    <location>
        <begin position="12"/>
        <end position="20"/>
    </location>
    <ligand>
        <name>ATP</name>
        <dbReference type="ChEBI" id="CHEBI:30616"/>
    </ligand>
</feature>
<evidence type="ECO:0000256" key="9">
    <source>
        <dbReference type="HAMAP-Rule" id="MF_00005"/>
    </source>
</evidence>
<comment type="catalytic activity">
    <reaction evidence="9">
        <text>L-citrulline + L-aspartate + ATP = 2-(N(omega)-L-arginino)succinate + AMP + diphosphate + H(+)</text>
        <dbReference type="Rhea" id="RHEA:10932"/>
        <dbReference type="ChEBI" id="CHEBI:15378"/>
        <dbReference type="ChEBI" id="CHEBI:29991"/>
        <dbReference type="ChEBI" id="CHEBI:30616"/>
        <dbReference type="ChEBI" id="CHEBI:33019"/>
        <dbReference type="ChEBI" id="CHEBI:57472"/>
        <dbReference type="ChEBI" id="CHEBI:57743"/>
        <dbReference type="ChEBI" id="CHEBI:456215"/>
        <dbReference type="EC" id="6.3.4.5"/>
    </reaction>
</comment>